<dbReference type="InterPro" id="IPR018335">
    <property type="entry name" value="Tscrpt_reg_HTH_Crp-type_CS"/>
</dbReference>
<feature type="domain" description="HTH crp-type" evidence="4">
    <location>
        <begin position="108"/>
        <end position="182"/>
    </location>
</feature>
<dbReference type="Proteomes" id="UP000631421">
    <property type="component" value="Unassembled WGS sequence"/>
</dbReference>
<dbReference type="GO" id="GO:0003700">
    <property type="term" value="F:DNA-binding transcription factor activity"/>
    <property type="evidence" value="ECO:0007669"/>
    <property type="project" value="InterPro"/>
</dbReference>
<dbReference type="InterPro" id="IPR012318">
    <property type="entry name" value="HTH_CRP"/>
</dbReference>
<dbReference type="InterPro" id="IPR036390">
    <property type="entry name" value="WH_DNA-bd_sf"/>
</dbReference>
<reference evidence="5" key="1">
    <citation type="journal article" date="2015" name="ISME J.">
        <title>Draft Genome Sequence of Streptomyces incarnatus NRRL8089, which Produces the Nucleoside Antibiotic Sinefungin.</title>
        <authorList>
            <person name="Oshima K."/>
            <person name="Hattori M."/>
            <person name="Shimizu H."/>
            <person name="Fukuda K."/>
            <person name="Nemoto M."/>
            <person name="Inagaki K."/>
            <person name="Tamura T."/>
        </authorList>
    </citation>
    <scope>NUCLEOTIDE SEQUENCE</scope>
    <source>
        <strain evidence="5">FACHB-1277</strain>
    </source>
</reference>
<evidence type="ECO:0000313" key="5">
    <source>
        <dbReference type="EMBL" id="MBD2148932.1"/>
    </source>
</evidence>
<dbReference type="SUPFAM" id="SSF51206">
    <property type="entry name" value="cAMP-binding domain-like"/>
    <property type="match status" value="1"/>
</dbReference>
<dbReference type="InterPro" id="IPR018490">
    <property type="entry name" value="cNMP-bd_dom_sf"/>
</dbReference>
<dbReference type="EMBL" id="JACJPY010000004">
    <property type="protein sequence ID" value="MBD2148932.1"/>
    <property type="molecule type" value="Genomic_DNA"/>
</dbReference>
<dbReference type="SUPFAM" id="SSF46785">
    <property type="entry name" value="Winged helix' DNA-binding domain"/>
    <property type="match status" value="1"/>
</dbReference>
<dbReference type="RefSeq" id="WP_190349273.1">
    <property type="nucleotide sequence ID" value="NZ_JACJPY010000004.1"/>
</dbReference>
<name>A0A926URG2_9CYAN</name>
<dbReference type="Gene3D" id="1.10.10.10">
    <property type="entry name" value="Winged helix-like DNA-binding domain superfamily/Winged helix DNA-binding domain"/>
    <property type="match status" value="1"/>
</dbReference>
<dbReference type="PROSITE" id="PS51063">
    <property type="entry name" value="HTH_CRP_2"/>
    <property type="match status" value="1"/>
</dbReference>
<evidence type="ECO:0000256" key="2">
    <source>
        <dbReference type="ARBA" id="ARBA00023125"/>
    </source>
</evidence>
<proteinExistence type="predicted"/>
<dbReference type="InterPro" id="IPR014710">
    <property type="entry name" value="RmlC-like_jellyroll"/>
</dbReference>
<dbReference type="Pfam" id="PF13545">
    <property type="entry name" value="HTH_Crp_2"/>
    <property type="match status" value="1"/>
</dbReference>
<dbReference type="GO" id="GO:0003677">
    <property type="term" value="F:DNA binding"/>
    <property type="evidence" value="ECO:0007669"/>
    <property type="project" value="UniProtKB-KW"/>
</dbReference>
<evidence type="ECO:0000313" key="6">
    <source>
        <dbReference type="Proteomes" id="UP000631421"/>
    </source>
</evidence>
<dbReference type="Gene3D" id="2.60.120.10">
    <property type="entry name" value="Jelly Rolls"/>
    <property type="match status" value="1"/>
</dbReference>
<reference evidence="5" key="2">
    <citation type="submission" date="2020-08" db="EMBL/GenBank/DDBJ databases">
        <authorList>
            <person name="Chen M."/>
            <person name="Teng W."/>
            <person name="Zhao L."/>
            <person name="Hu C."/>
            <person name="Zhou Y."/>
            <person name="Han B."/>
            <person name="Song L."/>
            <person name="Shu W."/>
        </authorList>
    </citation>
    <scope>NUCLEOTIDE SEQUENCE</scope>
    <source>
        <strain evidence="5">FACHB-1277</strain>
    </source>
</reference>
<evidence type="ECO:0000256" key="3">
    <source>
        <dbReference type="ARBA" id="ARBA00023163"/>
    </source>
</evidence>
<dbReference type="PROSITE" id="PS00042">
    <property type="entry name" value="HTH_CRP_1"/>
    <property type="match status" value="1"/>
</dbReference>
<keyword evidence="6" id="KW-1185">Reference proteome</keyword>
<keyword evidence="3" id="KW-0804">Transcription</keyword>
<protein>
    <submittedName>
        <fullName evidence="5">Crp/Fnr family transcriptional regulator</fullName>
    </submittedName>
</protein>
<evidence type="ECO:0000256" key="1">
    <source>
        <dbReference type="ARBA" id="ARBA00023015"/>
    </source>
</evidence>
<keyword evidence="1" id="KW-0805">Transcription regulation</keyword>
<dbReference type="PRINTS" id="PR00034">
    <property type="entry name" value="HTHCRP"/>
</dbReference>
<dbReference type="AlphaFoldDB" id="A0A926URG2"/>
<comment type="caution">
    <text evidence="5">The sequence shown here is derived from an EMBL/GenBank/DDBJ whole genome shotgun (WGS) entry which is preliminary data.</text>
</comment>
<dbReference type="CDD" id="cd00092">
    <property type="entry name" value="HTH_CRP"/>
    <property type="match status" value="1"/>
</dbReference>
<gene>
    <name evidence="5" type="ORF">H6F44_02135</name>
</gene>
<evidence type="ECO:0000259" key="4">
    <source>
        <dbReference type="PROSITE" id="PS51063"/>
    </source>
</evidence>
<dbReference type="InterPro" id="IPR036388">
    <property type="entry name" value="WH-like_DNA-bd_sf"/>
</dbReference>
<organism evidence="5 6">
    <name type="scientific">Pseudanabaena cinerea FACHB-1277</name>
    <dbReference type="NCBI Taxonomy" id="2949581"/>
    <lineage>
        <taxon>Bacteria</taxon>
        <taxon>Bacillati</taxon>
        <taxon>Cyanobacteriota</taxon>
        <taxon>Cyanophyceae</taxon>
        <taxon>Pseudanabaenales</taxon>
        <taxon>Pseudanabaenaceae</taxon>
        <taxon>Pseudanabaena</taxon>
        <taxon>Pseudanabaena cinerea</taxon>
    </lineage>
</organism>
<keyword evidence="2" id="KW-0238">DNA-binding</keyword>
<dbReference type="SMART" id="SM00419">
    <property type="entry name" value="HTH_CRP"/>
    <property type="match status" value="1"/>
</dbReference>
<accession>A0A926URG2</accession>
<sequence length="190" mass="22076">MIYLEKTTGIAYKRREMLPRKANYLWKIESGVVRSLTWNEDGQVICSGLWAAGDLIGSELSQLYPYEMECLTDVQLTEIPRSQWGNHVEAMIRRNQTSEFLLKIAHSRAKDEAVRLLLAWLSDRFGEEDHRDGRLIGLQLTHQELAELIGSTRVTVTRIINDLEKIGFLSRKGRKLRFLAESTEQWHYEI</sequence>